<sequence length="308" mass="33331">MTGITHLRSIDISVGSPRTLLDFYERTWGLRTVQEVPGSDENAPRIEMRARGPEHHVLALCSGAGSPVRISLGAASAGAVDALAERLRAVGAEPLTGPGPRTAHGGGYAMEFRDPEGRLIEVSAGVEEHTEPMDSPHGPDRLSHIVLNSVDMAASKAFYTDVLGFQVSDWYENEQMVFLRCNEMHHCIVLAPGQWTSLNHVAFEVESADEVMRSLGRMRAAGCDTIWGPGRHGPGGNVFCYFVDPVGNVIEYTAELLEVDDSWVAQEWARTQANADVWGTSGGLTPDVIAAMANPPRSAQAEAERKTQ</sequence>
<accession>A0ABW0CXL3</accession>
<keyword evidence="1" id="KW-0479">Metal-binding</keyword>
<evidence type="ECO:0000313" key="4">
    <source>
        <dbReference type="Proteomes" id="UP001596263"/>
    </source>
</evidence>
<dbReference type="EMBL" id="JBHSKM010000044">
    <property type="protein sequence ID" value="MFC5219882.1"/>
    <property type="molecule type" value="Genomic_DNA"/>
</dbReference>
<dbReference type="PANTHER" id="PTHR43048:SF3">
    <property type="entry name" value="METHYLMALONYL-COA EPIMERASE, MITOCHONDRIAL"/>
    <property type="match status" value="1"/>
</dbReference>
<dbReference type="Gene3D" id="3.10.180.10">
    <property type="entry name" value="2,3-Dihydroxybiphenyl 1,2-Dioxygenase, domain 1"/>
    <property type="match status" value="2"/>
</dbReference>
<dbReference type="RefSeq" id="WP_380864158.1">
    <property type="nucleotide sequence ID" value="NZ_JBHSKM010000044.1"/>
</dbReference>
<keyword evidence="4" id="KW-1185">Reference proteome</keyword>
<dbReference type="Proteomes" id="UP001596263">
    <property type="component" value="Unassembled WGS sequence"/>
</dbReference>
<dbReference type="InterPro" id="IPR004360">
    <property type="entry name" value="Glyas_Fos-R_dOase_dom"/>
</dbReference>
<organism evidence="3 4">
    <name type="scientific">Streptomyces coerulescens</name>
    <dbReference type="NCBI Taxonomy" id="29304"/>
    <lineage>
        <taxon>Bacteria</taxon>
        <taxon>Bacillati</taxon>
        <taxon>Actinomycetota</taxon>
        <taxon>Actinomycetes</taxon>
        <taxon>Kitasatosporales</taxon>
        <taxon>Streptomycetaceae</taxon>
        <taxon>Streptomyces</taxon>
    </lineage>
</organism>
<reference evidence="4" key="1">
    <citation type="journal article" date="2019" name="Int. J. Syst. Evol. Microbiol.">
        <title>The Global Catalogue of Microorganisms (GCM) 10K type strain sequencing project: providing services to taxonomists for standard genome sequencing and annotation.</title>
        <authorList>
            <consortium name="The Broad Institute Genomics Platform"/>
            <consortium name="The Broad Institute Genome Sequencing Center for Infectious Disease"/>
            <person name="Wu L."/>
            <person name="Ma J."/>
        </authorList>
    </citation>
    <scope>NUCLEOTIDE SEQUENCE [LARGE SCALE GENOMIC DNA]</scope>
    <source>
        <strain evidence="4">KCTC 42586</strain>
    </source>
</reference>
<evidence type="ECO:0000259" key="2">
    <source>
        <dbReference type="PROSITE" id="PS51819"/>
    </source>
</evidence>
<feature type="domain" description="VOC" evidence="2">
    <location>
        <begin position="3"/>
        <end position="125"/>
    </location>
</feature>
<name>A0ABW0CXL3_STRCD</name>
<dbReference type="PROSITE" id="PS51819">
    <property type="entry name" value="VOC"/>
    <property type="match status" value="2"/>
</dbReference>
<protein>
    <submittedName>
        <fullName evidence="3">VOC family protein</fullName>
    </submittedName>
</protein>
<evidence type="ECO:0000313" key="3">
    <source>
        <dbReference type="EMBL" id="MFC5219882.1"/>
    </source>
</evidence>
<dbReference type="Pfam" id="PF00903">
    <property type="entry name" value="Glyoxalase"/>
    <property type="match status" value="2"/>
</dbReference>
<feature type="domain" description="VOC" evidence="2">
    <location>
        <begin position="141"/>
        <end position="255"/>
    </location>
</feature>
<comment type="caution">
    <text evidence="3">The sequence shown here is derived from an EMBL/GenBank/DDBJ whole genome shotgun (WGS) entry which is preliminary data.</text>
</comment>
<dbReference type="InterPro" id="IPR037523">
    <property type="entry name" value="VOC_core"/>
</dbReference>
<proteinExistence type="predicted"/>
<evidence type="ECO:0000256" key="1">
    <source>
        <dbReference type="ARBA" id="ARBA00022723"/>
    </source>
</evidence>
<dbReference type="PANTHER" id="PTHR43048">
    <property type="entry name" value="METHYLMALONYL-COA EPIMERASE"/>
    <property type="match status" value="1"/>
</dbReference>
<dbReference type="InterPro" id="IPR029068">
    <property type="entry name" value="Glyas_Bleomycin-R_OHBP_Dase"/>
</dbReference>
<gene>
    <name evidence="3" type="ORF">ACFPQ9_39320</name>
</gene>
<dbReference type="SUPFAM" id="SSF54593">
    <property type="entry name" value="Glyoxalase/Bleomycin resistance protein/Dihydroxybiphenyl dioxygenase"/>
    <property type="match status" value="1"/>
</dbReference>
<dbReference type="InterPro" id="IPR051785">
    <property type="entry name" value="MMCE/EMCE_epimerase"/>
</dbReference>